<evidence type="ECO:0000256" key="1">
    <source>
        <dbReference type="ARBA" id="ARBA00022485"/>
    </source>
</evidence>
<comment type="caution">
    <text evidence="11">The sequence shown here is derived from an EMBL/GenBank/DDBJ whole genome shotgun (WGS) entry which is preliminary data.</text>
</comment>
<reference evidence="11" key="1">
    <citation type="submission" date="2022-12" db="EMBL/GenBank/DDBJ databases">
        <title>Reference genome sequencing for broad-spectrum identification of bacterial and archaeal isolates by mass spectrometry.</title>
        <authorList>
            <person name="Sekiguchi Y."/>
            <person name="Tourlousse D.M."/>
        </authorList>
    </citation>
    <scope>NUCLEOTIDE SEQUENCE</scope>
    <source>
        <strain evidence="11">TSL-P1</strain>
    </source>
</reference>
<dbReference type="SMART" id="SM00729">
    <property type="entry name" value="Elp3"/>
    <property type="match status" value="1"/>
</dbReference>
<keyword evidence="7 9" id="KW-0411">Iron-sulfur</keyword>
<evidence type="ECO:0000256" key="8">
    <source>
        <dbReference type="ARBA" id="ARBA00047326"/>
    </source>
</evidence>
<feature type="domain" description="Radical SAM core" evidence="10">
    <location>
        <begin position="42"/>
        <end position="257"/>
    </location>
</feature>
<feature type="binding site" evidence="9">
    <location>
        <position position="56"/>
    </location>
    <ligand>
        <name>[4Fe-4S] cluster</name>
        <dbReference type="ChEBI" id="CHEBI:49883"/>
        <label>2</label>
        <note>4Fe-4S-S-AdoMet</note>
    </ligand>
</feature>
<dbReference type="GO" id="GO:0046872">
    <property type="term" value="F:metal ion binding"/>
    <property type="evidence" value="ECO:0007669"/>
    <property type="project" value="UniProtKB-KW"/>
</dbReference>
<dbReference type="NCBIfam" id="NF009544">
    <property type="entry name" value="PRK12928.1"/>
    <property type="match status" value="1"/>
</dbReference>
<dbReference type="SUPFAM" id="SSF102114">
    <property type="entry name" value="Radical SAM enzymes"/>
    <property type="match status" value="1"/>
</dbReference>
<dbReference type="GO" id="GO:0051539">
    <property type="term" value="F:4 iron, 4 sulfur cluster binding"/>
    <property type="evidence" value="ECO:0007669"/>
    <property type="project" value="UniProtKB-UniRule"/>
</dbReference>
<dbReference type="InterPro" id="IPR058240">
    <property type="entry name" value="rSAM_sf"/>
</dbReference>
<evidence type="ECO:0000256" key="2">
    <source>
        <dbReference type="ARBA" id="ARBA00022490"/>
    </source>
</evidence>
<evidence type="ECO:0000256" key="6">
    <source>
        <dbReference type="ARBA" id="ARBA00023004"/>
    </source>
</evidence>
<keyword evidence="6 9" id="KW-0408">Iron</keyword>
<feature type="binding site" evidence="9">
    <location>
        <position position="268"/>
    </location>
    <ligand>
        <name>[4Fe-4S] cluster</name>
        <dbReference type="ChEBI" id="CHEBI:49883"/>
        <label>1</label>
    </ligand>
</feature>
<dbReference type="InterPro" id="IPR006638">
    <property type="entry name" value="Elp3/MiaA/NifB-like_rSAM"/>
</dbReference>
<comment type="pathway">
    <text evidence="9">Protein modification; protein lipoylation via endogenous pathway; protein N(6)-(lipoyl)lysine from octanoyl-[acyl-carrier-protein]: step 2/2.</text>
</comment>
<comment type="cofactor">
    <cofactor evidence="9">
        <name>[4Fe-4S] cluster</name>
        <dbReference type="ChEBI" id="CHEBI:49883"/>
    </cofactor>
    <text evidence="9">Binds 2 [4Fe-4S] clusters per subunit. One cluster is coordinated with 3 cysteines and an exchangeable S-adenosyl-L-methionine.</text>
</comment>
<comment type="function">
    <text evidence="9">Catalyzes the radical-mediated insertion of two sulfur atoms into the C-6 and C-8 positions of the octanoyl moiety bound to the lipoyl domains of lipoate-dependent enzymes, thereby converting the octanoylated domains into lipoylated derivatives.</text>
</comment>
<feature type="binding site" evidence="9">
    <location>
        <position position="30"/>
    </location>
    <ligand>
        <name>[4Fe-4S] cluster</name>
        <dbReference type="ChEBI" id="CHEBI:49883"/>
        <label>1</label>
    </ligand>
</feature>
<evidence type="ECO:0000313" key="12">
    <source>
        <dbReference type="Proteomes" id="UP001144297"/>
    </source>
</evidence>
<dbReference type="FunFam" id="3.20.20.70:FF:000480">
    <property type="entry name" value="Lipoyl synthase 2"/>
    <property type="match status" value="1"/>
</dbReference>
<dbReference type="InterPro" id="IPR007197">
    <property type="entry name" value="rSAM"/>
</dbReference>
<dbReference type="InterPro" id="IPR013785">
    <property type="entry name" value="Aldolase_TIM"/>
</dbReference>
<dbReference type="EC" id="2.8.1.8" evidence="9"/>
<dbReference type="AlphaFoldDB" id="A0A9W6GEG5"/>
<dbReference type="GO" id="GO:0005737">
    <property type="term" value="C:cytoplasm"/>
    <property type="evidence" value="ECO:0007669"/>
    <property type="project" value="UniProtKB-SubCell"/>
</dbReference>
<keyword evidence="1 9" id="KW-0004">4Fe-4S</keyword>
<dbReference type="Proteomes" id="UP001144297">
    <property type="component" value="Unassembled WGS sequence"/>
</dbReference>
<dbReference type="SFLD" id="SFLDS00029">
    <property type="entry name" value="Radical_SAM"/>
    <property type="match status" value="1"/>
</dbReference>
<keyword evidence="5 9" id="KW-0479">Metal-binding</keyword>
<comment type="catalytic activity">
    <reaction evidence="8 9">
        <text>[[Fe-S] cluster scaffold protein carrying a second [4Fe-4S](2+) cluster] + N(6)-octanoyl-L-lysyl-[protein] + 2 oxidized [2Fe-2S]-[ferredoxin] + 2 S-adenosyl-L-methionine + 4 H(+) = [[Fe-S] cluster scaffold protein] + N(6)-[(R)-dihydrolipoyl]-L-lysyl-[protein] + 4 Fe(3+) + 2 hydrogen sulfide + 2 5'-deoxyadenosine + 2 L-methionine + 2 reduced [2Fe-2S]-[ferredoxin]</text>
        <dbReference type="Rhea" id="RHEA:16585"/>
        <dbReference type="Rhea" id="RHEA-COMP:9928"/>
        <dbReference type="Rhea" id="RHEA-COMP:10000"/>
        <dbReference type="Rhea" id="RHEA-COMP:10001"/>
        <dbReference type="Rhea" id="RHEA-COMP:10475"/>
        <dbReference type="Rhea" id="RHEA-COMP:14568"/>
        <dbReference type="Rhea" id="RHEA-COMP:14569"/>
        <dbReference type="ChEBI" id="CHEBI:15378"/>
        <dbReference type="ChEBI" id="CHEBI:17319"/>
        <dbReference type="ChEBI" id="CHEBI:29034"/>
        <dbReference type="ChEBI" id="CHEBI:29919"/>
        <dbReference type="ChEBI" id="CHEBI:33722"/>
        <dbReference type="ChEBI" id="CHEBI:33737"/>
        <dbReference type="ChEBI" id="CHEBI:33738"/>
        <dbReference type="ChEBI" id="CHEBI:57844"/>
        <dbReference type="ChEBI" id="CHEBI:59789"/>
        <dbReference type="ChEBI" id="CHEBI:78809"/>
        <dbReference type="ChEBI" id="CHEBI:83100"/>
        <dbReference type="EC" id="2.8.1.8"/>
    </reaction>
</comment>
<keyword evidence="2 9" id="KW-0963">Cytoplasm</keyword>
<keyword evidence="4 9" id="KW-0949">S-adenosyl-L-methionine</keyword>
<evidence type="ECO:0000256" key="5">
    <source>
        <dbReference type="ARBA" id="ARBA00022723"/>
    </source>
</evidence>
<evidence type="ECO:0000256" key="9">
    <source>
        <dbReference type="HAMAP-Rule" id="MF_00206"/>
    </source>
</evidence>
<feature type="binding site" evidence="9">
    <location>
        <position position="60"/>
    </location>
    <ligand>
        <name>[4Fe-4S] cluster</name>
        <dbReference type="ChEBI" id="CHEBI:49883"/>
        <label>2</label>
        <note>4Fe-4S-S-AdoMet</note>
    </ligand>
</feature>
<comment type="similarity">
    <text evidence="9">Belongs to the radical SAM superfamily. Lipoyl synthase family.</text>
</comment>
<dbReference type="SFLD" id="SFLDG01058">
    <property type="entry name" value="lipoyl_synthase_like"/>
    <property type="match status" value="1"/>
</dbReference>
<organism evidence="11 12">
    <name type="scientific">Thermodesulfovibrio yellowstonii</name>
    <dbReference type="NCBI Taxonomy" id="28262"/>
    <lineage>
        <taxon>Bacteria</taxon>
        <taxon>Pseudomonadati</taxon>
        <taxon>Nitrospirota</taxon>
        <taxon>Thermodesulfovibrionia</taxon>
        <taxon>Thermodesulfovibrionales</taxon>
        <taxon>Thermodesulfovibrionaceae</taxon>
        <taxon>Thermodesulfovibrio</taxon>
    </lineage>
</organism>
<dbReference type="HAMAP" id="MF_00206">
    <property type="entry name" value="Lipoyl_synth"/>
    <property type="match status" value="1"/>
</dbReference>
<evidence type="ECO:0000256" key="3">
    <source>
        <dbReference type="ARBA" id="ARBA00022679"/>
    </source>
</evidence>
<dbReference type="NCBIfam" id="NF004019">
    <property type="entry name" value="PRK05481.1"/>
    <property type="match status" value="1"/>
</dbReference>
<dbReference type="PIRSF" id="PIRSF005963">
    <property type="entry name" value="Lipoyl_synth"/>
    <property type="match status" value="1"/>
</dbReference>
<name>A0A9W6GEG5_9BACT</name>
<gene>
    <name evidence="9 11" type="primary">lipA</name>
    <name evidence="11" type="ORF">TISLANDTSLP1_00200</name>
</gene>
<protein>
    <recommendedName>
        <fullName evidence="9">Lipoyl synthase</fullName>
        <ecNumber evidence="9">2.8.1.8</ecNumber>
    </recommendedName>
    <alternativeName>
        <fullName evidence="9">Lip-syn</fullName>
        <shortName evidence="9">LS</shortName>
    </alternativeName>
    <alternativeName>
        <fullName evidence="9">Lipoate synthase</fullName>
    </alternativeName>
    <alternativeName>
        <fullName evidence="9">Lipoic acid synthase</fullName>
    </alternativeName>
    <alternativeName>
        <fullName evidence="9">Sulfur insertion protein LipA</fullName>
    </alternativeName>
</protein>
<feature type="binding site" evidence="9">
    <location>
        <position position="35"/>
    </location>
    <ligand>
        <name>[4Fe-4S] cluster</name>
        <dbReference type="ChEBI" id="CHEBI:49883"/>
        <label>1</label>
    </ligand>
</feature>
<dbReference type="GO" id="GO:0016992">
    <property type="term" value="F:lipoate synthase activity"/>
    <property type="evidence" value="ECO:0007669"/>
    <property type="project" value="UniProtKB-UniRule"/>
</dbReference>
<feature type="binding site" evidence="9">
    <location>
        <position position="41"/>
    </location>
    <ligand>
        <name>[4Fe-4S] cluster</name>
        <dbReference type="ChEBI" id="CHEBI:49883"/>
        <label>1</label>
    </ligand>
</feature>
<dbReference type="SFLD" id="SFLDF00271">
    <property type="entry name" value="lipoyl_synthase"/>
    <property type="match status" value="1"/>
</dbReference>
<dbReference type="PROSITE" id="PS51918">
    <property type="entry name" value="RADICAL_SAM"/>
    <property type="match status" value="1"/>
</dbReference>
<dbReference type="Pfam" id="PF04055">
    <property type="entry name" value="Radical_SAM"/>
    <property type="match status" value="1"/>
</dbReference>
<dbReference type="NCBIfam" id="TIGR00510">
    <property type="entry name" value="lipA"/>
    <property type="match status" value="1"/>
</dbReference>
<dbReference type="CDD" id="cd01335">
    <property type="entry name" value="Radical_SAM"/>
    <property type="match status" value="1"/>
</dbReference>
<accession>A0A9W6GEG5</accession>
<dbReference type="Gene3D" id="3.20.20.70">
    <property type="entry name" value="Aldolase class I"/>
    <property type="match status" value="1"/>
</dbReference>
<sequence>MPLPEWVKTQLKEIKKTQKFFKKHKLNTVCETLRCPNRSICYKQPTATFMIMGEICTRGCRFCNAEKGYPEPLDNSEPEKIAIAVKEMSLKYVVITSPTRDDLSDGGAKHFAKTVERIKKLNPDTLVEVLVPDFQGNKTSIETVLNSGIAVFAHNIETVKKFYGAVRKAVYIRSLNILKTAKEINSEIITKSGFMLGLGENIEEVYNILKDLKSVECDIVTIGQYLQPSKKALPVVEYIKPAVFETIAEKAMQIGFKVVVSGPLIRSSTKAYESYLAVKEGKYGKL</sequence>
<evidence type="ECO:0000313" key="11">
    <source>
        <dbReference type="EMBL" id="GLI52327.1"/>
    </source>
</evidence>
<dbReference type="InterPro" id="IPR003698">
    <property type="entry name" value="Lipoyl_synth"/>
</dbReference>
<comment type="subcellular location">
    <subcellularLocation>
        <location evidence="9">Cytoplasm</location>
    </subcellularLocation>
</comment>
<evidence type="ECO:0000256" key="4">
    <source>
        <dbReference type="ARBA" id="ARBA00022691"/>
    </source>
</evidence>
<proteinExistence type="inferred from homology"/>
<evidence type="ECO:0000259" key="10">
    <source>
        <dbReference type="PROSITE" id="PS51918"/>
    </source>
</evidence>
<dbReference type="EMBL" id="BSDX01000001">
    <property type="protein sequence ID" value="GLI52327.1"/>
    <property type="molecule type" value="Genomic_DNA"/>
</dbReference>
<dbReference type="PANTHER" id="PTHR10949:SF0">
    <property type="entry name" value="LIPOYL SYNTHASE, MITOCHONDRIAL"/>
    <property type="match status" value="1"/>
</dbReference>
<keyword evidence="12" id="KW-1185">Reference proteome</keyword>
<feature type="binding site" evidence="9">
    <location>
        <position position="63"/>
    </location>
    <ligand>
        <name>[4Fe-4S] cluster</name>
        <dbReference type="ChEBI" id="CHEBI:49883"/>
        <label>2</label>
        <note>4Fe-4S-S-AdoMet</note>
    </ligand>
</feature>
<evidence type="ECO:0000256" key="7">
    <source>
        <dbReference type="ARBA" id="ARBA00023014"/>
    </source>
</evidence>
<dbReference type="PANTHER" id="PTHR10949">
    <property type="entry name" value="LIPOYL SYNTHASE"/>
    <property type="match status" value="1"/>
</dbReference>
<dbReference type="GO" id="GO:0009249">
    <property type="term" value="P:protein lipoylation"/>
    <property type="evidence" value="ECO:0007669"/>
    <property type="project" value="UniProtKB-UniRule"/>
</dbReference>
<keyword evidence="3 9" id="KW-0808">Transferase</keyword>